<proteinExistence type="predicted"/>
<organism evidence="1 2">
    <name type="scientific">Legionella drancourtii LLAP12</name>
    <dbReference type="NCBI Taxonomy" id="658187"/>
    <lineage>
        <taxon>Bacteria</taxon>
        <taxon>Pseudomonadati</taxon>
        <taxon>Pseudomonadota</taxon>
        <taxon>Gammaproteobacteria</taxon>
        <taxon>Legionellales</taxon>
        <taxon>Legionellaceae</taxon>
        <taxon>Legionella</taxon>
    </lineage>
</organism>
<protein>
    <submittedName>
        <fullName evidence="1">Uncharacterized protein</fullName>
    </submittedName>
</protein>
<dbReference type="Proteomes" id="UP000002770">
    <property type="component" value="Unassembled WGS sequence"/>
</dbReference>
<dbReference type="HOGENOM" id="CLU_3137189_0_0_6"/>
<evidence type="ECO:0000313" key="1">
    <source>
        <dbReference type="EMBL" id="EHL32327.1"/>
    </source>
</evidence>
<dbReference type="AlphaFoldDB" id="G9EKH6"/>
<name>G9EKH6_9GAMM</name>
<dbReference type="InParanoid" id="G9EKH6"/>
<dbReference type="STRING" id="658187.LDG_5710"/>
<sequence>MVEITEGNLITPTCLRVFLGIPCAPKTHVALSPAYIAVRIEVNYGSSLF</sequence>
<gene>
    <name evidence="1" type="ORF">LDG_5710</name>
</gene>
<keyword evidence="2" id="KW-1185">Reference proteome</keyword>
<evidence type="ECO:0000313" key="2">
    <source>
        <dbReference type="Proteomes" id="UP000002770"/>
    </source>
</evidence>
<accession>G9EKH6</accession>
<dbReference type="EMBL" id="JH413801">
    <property type="protein sequence ID" value="EHL32327.1"/>
    <property type="molecule type" value="Genomic_DNA"/>
</dbReference>
<reference evidence="1 2" key="1">
    <citation type="journal article" date="2011" name="BMC Genomics">
        <title>Insight into cross-talk between intra-amoebal pathogens.</title>
        <authorList>
            <person name="Gimenez G."/>
            <person name="Bertelli C."/>
            <person name="Moliner C."/>
            <person name="Robert C."/>
            <person name="Raoult D."/>
            <person name="Fournier P.E."/>
            <person name="Greub G."/>
        </authorList>
    </citation>
    <scope>NUCLEOTIDE SEQUENCE [LARGE SCALE GENOMIC DNA]</scope>
    <source>
        <strain evidence="1 2">LLAP12</strain>
    </source>
</reference>